<dbReference type="RefSeq" id="WP_238330532.1">
    <property type="nucleotide sequence ID" value="NZ_JBHMAX010000027.1"/>
</dbReference>
<dbReference type="Gene3D" id="1.10.150.130">
    <property type="match status" value="1"/>
</dbReference>
<dbReference type="InterPro" id="IPR013762">
    <property type="entry name" value="Integrase-like_cat_sf"/>
</dbReference>
<dbReference type="PANTHER" id="PTHR30349">
    <property type="entry name" value="PHAGE INTEGRASE-RELATED"/>
    <property type="match status" value="1"/>
</dbReference>
<dbReference type="InterPro" id="IPR044068">
    <property type="entry name" value="CB"/>
</dbReference>
<organism evidence="7 8">
    <name type="scientific">Ornithinimicrobium kibberense</name>
    <dbReference type="NCBI Taxonomy" id="282060"/>
    <lineage>
        <taxon>Bacteria</taxon>
        <taxon>Bacillati</taxon>
        <taxon>Actinomycetota</taxon>
        <taxon>Actinomycetes</taxon>
        <taxon>Micrococcales</taxon>
        <taxon>Ornithinimicrobiaceae</taxon>
        <taxon>Ornithinimicrobium</taxon>
    </lineage>
</organism>
<dbReference type="CDD" id="cd01189">
    <property type="entry name" value="INT_ICEBs1_C_like"/>
    <property type="match status" value="1"/>
</dbReference>
<evidence type="ECO:0000256" key="2">
    <source>
        <dbReference type="ARBA" id="ARBA00023125"/>
    </source>
</evidence>
<evidence type="ECO:0000259" key="5">
    <source>
        <dbReference type="PROSITE" id="PS51898"/>
    </source>
</evidence>
<dbReference type="InterPro" id="IPR010998">
    <property type="entry name" value="Integrase_recombinase_N"/>
</dbReference>
<dbReference type="Pfam" id="PF00589">
    <property type="entry name" value="Phage_integrase"/>
    <property type="match status" value="1"/>
</dbReference>
<dbReference type="PROSITE" id="PS51898">
    <property type="entry name" value="TYR_RECOMBINASE"/>
    <property type="match status" value="1"/>
</dbReference>
<comment type="similarity">
    <text evidence="1">Belongs to the 'phage' integrase family.</text>
</comment>
<keyword evidence="3" id="KW-0233">DNA recombination</keyword>
<reference evidence="7 8" key="1">
    <citation type="submission" date="2024-09" db="EMBL/GenBank/DDBJ databases">
        <authorList>
            <person name="Sun Q."/>
            <person name="Mori K."/>
        </authorList>
    </citation>
    <scope>NUCLEOTIDE SEQUENCE [LARGE SCALE GENOMIC DNA]</scope>
    <source>
        <strain evidence="7 8">JCM 12763</strain>
    </source>
</reference>
<dbReference type="Gene3D" id="1.10.443.10">
    <property type="entry name" value="Intergrase catalytic core"/>
    <property type="match status" value="1"/>
</dbReference>
<sequence length="379" mass="41715">MRRLPSGRWQASYVGPDLARHAAPYTFDSALDAEGWLANERRLLASDESWTAPKQRHALLRQAQKADGLTLREFAPDALAHRRTRGVPLRPRTLQLYRGLLERVIYPTFGDIALRKVTPEDVEAWWDALPADRPTQNAHSYALLRSLFAEAASARERPRTGVRANPCMVKGAGVARRHREIHTATLDELTAIVQAMPDRLGALVLLCAWCGLRFGEVAELRRGDVDLTRGVLCVRRALVRVDGADIVGRPKSDAGARDVAIPPHLLPVLSDHLTEHVGRGRSALLFPHHAGTDKHWTHGMFYKVWMPAREAAGRPDLRLHDLRHTAAVLAAQTGATLAELMARLGHSTSVAAMRYQTAAQGRDAQIAAALSRMAGQAAP</sequence>
<dbReference type="Pfam" id="PF26003">
    <property type="entry name" value="Integrase_N_phage"/>
    <property type="match status" value="1"/>
</dbReference>
<evidence type="ECO:0000259" key="6">
    <source>
        <dbReference type="PROSITE" id="PS51900"/>
    </source>
</evidence>
<dbReference type="InterPro" id="IPR002104">
    <property type="entry name" value="Integrase_catalytic"/>
</dbReference>
<evidence type="ECO:0000313" key="8">
    <source>
        <dbReference type="Proteomes" id="UP001589613"/>
    </source>
</evidence>
<dbReference type="InterPro" id="IPR058717">
    <property type="entry name" value="Phage_L5_Integrase_N"/>
</dbReference>
<dbReference type="PANTHER" id="PTHR30349:SF64">
    <property type="entry name" value="PROPHAGE INTEGRASE INTD-RELATED"/>
    <property type="match status" value="1"/>
</dbReference>
<evidence type="ECO:0000256" key="1">
    <source>
        <dbReference type="ARBA" id="ARBA00008857"/>
    </source>
</evidence>
<dbReference type="InterPro" id="IPR050090">
    <property type="entry name" value="Tyrosine_recombinase_XerCD"/>
</dbReference>
<feature type="domain" description="Tyr recombinase" evidence="5">
    <location>
        <begin position="179"/>
        <end position="368"/>
    </location>
</feature>
<gene>
    <name evidence="7" type="ORF">ACFFN0_14375</name>
</gene>
<name>A0ABV5V5Z3_9MICO</name>
<keyword evidence="8" id="KW-1185">Reference proteome</keyword>
<proteinExistence type="inferred from homology"/>
<evidence type="ECO:0000256" key="3">
    <source>
        <dbReference type="ARBA" id="ARBA00023172"/>
    </source>
</evidence>
<comment type="caution">
    <text evidence="7">The sequence shown here is derived from an EMBL/GenBank/DDBJ whole genome shotgun (WGS) entry which is preliminary data.</text>
</comment>
<dbReference type="Proteomes" id="UP001589613">
    <property type="component" value="Unassembled WGS sequence"/>
</dbReference>
<protein>
    <submittedName>
        <fullName evidence="7">Tyrosine-type recombinase/integrase</fullName>
    </submittedName>
</protein>
<accession>A0ABV5V5Z3</accession>
<evidence type="ECO:0000256" key="4">
    <source>
        <dbReference type="PROSITE-ProRule" id="PRU01248"/>
    </source>
</evidence>
<keyword evidence="2 4" id="KW-0238">DNA-binding</keyword>
<evidence type="ECO:0000313" key="7">
    <source>
        <dbReference type="EMBL" id="MFB9733233.1"/>
    </source>
</evidence>
<dbReference type="InterPro" id="IPR011010">
    <property type="entry name" value="DNA_brk_join_enz"/>
</dbReference>
<dbReference type="EMBL" id="JBHMAX010000027">
    <property type="protein sequence ID" value="MFB9733233.1"/>
    <property type="molecule type" value="Genomic_DNA"/>
</dbReference>
<feature type="domain" description="Core-binding (CB)" evidence="6">
    <location>
        <begin position="72"/>
        <end position="152"/>
    </location>
</feature>
<dbReference type="SUPFAM" id="SSF56349">
    <property type="entry name" value="DNA breaking-rejoining enzymes"/>
    <property type="match status" value="1"/>
</dbReference>
<dbReference type="PROSITE" id="PS51900">
    <property type="entry name" value="CB"/>
    <property type="match status" value="1"/>
</dbReference>